<evidence type="ECO:0000313" key="2">
    <source>
        <dbReference type="Proteomes" id="UP000256491"/>
    </source>
</evidence>
<comment type="caution">
    <text evidence="1">The sequence shown here is derived from an EMBL/GenBank/DDBJ whole genome shotgun (WGS) entry which is preliminary data.</text>
</comment>
<dbReference type="Proteomes" id="UP000256491">
    <property type="component" value="Unassembled WGS sequence"/>
</dbReference>
<dbReference type="RefSeq" id="WP_047496658.1">
    <property type="nucleotide sequence ID" value="NZ_BJYH01000039.1"/>
</dbReference>
<protein>
    <submittedName>
        <fullName evidence="1">Transposase</fullName>
    </submittedName>
</protein>
<name>A0ABX9IFK8_9FLAO</name>
<reference evidence="1 2" key="1">
    <citation type="journal article" date="2010" name="Syst. Appl. Microbiol.">
        <title>Four new species of Chryseobacterium from the rhizosphere of coastal sand dune plants, Chryseobacterium elymi sp. nov., Chryseobacterium hagamense sp. nov., Chryseobacterium lathyri sp. nov. and Chryseobacterium rhizosphaerae sp. nov.</title>
        <authorList>
            <person name="Cho S.H."/>
            <person name="Lee K.S."/>
            <person name="Shin D.S."/>
            <person name="Han J.H."/>
            <person name="Park K.S."/>
            <person name="Lee C.H."/>
            <person name="Park K.H."/>
            <person name="Kim S.B."/>
        </authorList>
    </citation>
    <scope>NUCLEOTIDE SEQUENCE [LARGE SCALE GENOMIC DNA]</scope>
    <source>
        <strain evidence="1 2">KCTC 22548</strain>
    </source>
</reference>
<accession>A0ABX9IFK8</accession>
<dbReference type="InterPro" id="IPR009057">
    <property type="entry name" value="Homeodomain-like_sf"/>
</dbReference>
<evidence type="ECO:0000313" key="1">
    <source>
        <dbReference type="EMBL" id="REC71813.1"/>
    </source>
</evidence>
<sequence>MESFKIIHIGSLIKQCVEEKKIGISRISNFFKCSIKEIDQMYLSESLDSNILLQWCKLTDYDFFRIYSQHLILFSPPASLGKNKISNIKISNLPEFKKSLYTQGIINFILELIESGTKTRKQIIEDYRIPKTTLYTWMKKYKK</sequence>
<gene>
    <name evidence="1" type="ORF">DRF57_20125</name>
</gene>
<organism evidence="1 2">
    <name type="scientific">Chryseobacterium rhizosphaerae</name>
    <dbReference type="NCBI Taxonomy" id="395937"/>
    <lineage>
        <taxon>Bacteria</taxon>
        <taxon>Pseudomonadati</taxon>
        <taxon>Bacteroidota</taxon>
        <taxon>Flavobacteriia</taxon>
        <taxon>Flavobacteriales</taxon>
        <taxon>Weeksellaceae</taxon>
        <taxon>Chryseobacterium group</taxon>
        <taxon>Chryseobacterium</taxon>
    </lineage>
</organism>
<proteinExistence type="predicted"/>
<dbReference type="SUPFAM" id="SSF46689">
    <property type="entry name" value="Homeodomain-like"/>
    <property type="match status" value="1"/>
</dbReference>
<keyword evidence="2" id="KW-1185">Reference proteome</keyword>
<dbReference type="EMBL" id="QNUF01000031">
    <property type="protein sequence ID" value="REC71813.1"/>
    <property type="molecule type" value="Genomic_DNA"/>
</dbReference>